<reference evidence="1 2" key="1">
    <citation type="journal article" date="2010" name="Stand. Genomic Sci.">
        <title>Complete genome sequence of Arcobacter nitrofigilis type strain (CI).</title>
        <authorList>
            <person name="Pati A."/>
            <person name="Gronow S."/>
            <person name="Lapidus A."/>
            <person name="Copeland A."/>
            <person name="Glavina Del Rio T."/>
            <person name="Nolan M."/>
            <person name="Lucas S."/>
            <person name="Tice H."/>
            <person name="Cheng J.F."/>
            <person name="Han C."/>
            <person name="Chertkov O."/>
            <person name="Bruce D."/>
            <person name="Tapia R."/>
            <person name="Goodwin L."/>
            <person name="Pitluck S."/>
            <person name="Liolios K."/>
            <person name="Ivanova N."/>
            <person name="Mavromatis K."/>
            <person name="Chen A."/>
            <person name="Palaniappan K."/>
            <person name="Land M."/>
            <person name="Hauser L."/>
            <person name="Chang Y.J."/>
            <person name="Jeffries C.D."/>
            <person name="Detter J.C."/>
            <person name="Rohde M."/>
            <person name="Goker M."/>
            <person name="Bristow J."/>
            <person name="Eisen J.A."/>
            <person name="Markowitz V."/>
            <person name="Hugenholtz P."/>
            <person name="Klenk H.P."/>
            <person name="Kyrpides N.C."/>
        </authorList>
    </citation>
    <scope>NUCLEOTIDE SEQUENCE [LARGE SCALE GENOMIC DNA]</scope>
    <source>
        <strain evidence="2">ATCC 33309 / DSM 7299 / CCUG 15893 / LMG 7604 / NCTC 12251 / CI</strain>
    </source>
</reference>
<dbReference type="SUPFAM" id="SSF53335">
    <property type="entry name" value="S-adenosyl-L-methionine-dependent methyltransferases"/>
    <property type="match status" value="1"/>
</dbReference>
<dbReference type="GO" id="GO:0032259">
    <property type="term" value="P:methylation"/>
    <property type="evidence" value="ECO:0007669"/>
    <property type="project" value="UniProtKB-KW"/>
</dbReference>
<dbReference type="AlphaFoldDB" id="D5V371"/>
<dbReference type="KEGG" id="ant:Arnit_0989"/>
<dbReference type="STRING" id="572480.Arnit_0989"/>
<evidence type="ECO:0000313" key="2">
    <source>
        <dbReference type="Proteomes" id="UP000000939"/>
    </source>
</evidence>
<keyword evidence="1" id="KW-0808">Transferase</keyword>
<evidence type="ECO:0000313" key="1">
    <source>
        <dbReference type="EMBL" id="ADG92653.1"/>
    </source>
</evidence>
<dbReference type="RefSeq" id="WP_013134798.1">
    <property type="nucleotide sequence ID" value="NC_014166.1"/>
</dbReference>
<dbReference type="eggNOG" id="COG2227">
    <property type="taxonomic scope" value="Bacteria"/>
</dbReference>
<dbReference type="GO" id="GO:0008168">
    <property type="term" value="F:methyltransferase activity"/>
    <property type="evidence" value="ECO:0007669"/>
    <property type="project" value="UniProtKB-KW"/>
</dbReference>
<keyword evidence="1" id="KW-0489">Methyltransferase</keyword>
<sequence>MTCPLCNSHAKLFYKNTHYKCECCAGVFKSKEFHLIGEAEKNIYEKHKNDSSDKRYQNFLSPITNSVLNDKSKSSVGLDFGCGKDSAIIKVLKDNAYEIYGYDIFYLDDKTLLKQKYDYITSSEVIEHFQEPNKEFTLLKSLLKDAGSLYLMTDIYDESIDFDKWYYKNDPTHIFMYQRKTFEWIKDNFGFSKVEIEGRLIRFYL</sequence>
<keyword evidence="2" id="KW-1185">Reference proteome</keyword>
<protein>
    <submittedName>
        <fullName evidence="1">Methyltransferase/methylase</fullName>
    </submittedName>
</protein>
<name>D5V371_ARCNC</name>
<dbReference type="EMBL" id="CP001999">
    <property type="protein sequence ID" value="ADG92653.1"/>
    <property type="molecule type" value="Genomic_DNA"/>
</dbReference>
<accession>D5V371</accession>
<dbReference type="Proteomes" id="UP000000939">
    <property type="component" value="Chromosome"/>
</dbReference>
<dbReference type="Gene3D" id="3.40.50.150">
    <property type="entry name" value="Vaccinia Virus protein VP39"/>
    <property type="match status" value="1"/>
</dbReference>
<dbReference type="InterPro" id="IPR029063">
    <property type="entry name" value="SAM-dependent_MTases_sf"/>
</dbReference>
<gene>
    <name evidence="1" type="ordered locus">Arnit_0989</name>
</gene>
<dbReference type="Pfam" id="PF13489">
    <property type="entry name" value="Methyltransf_23"/>
    <property type="match status" value="1"/>
</dbReference>
<dbReference type="HOGENOM" id="CLU_063353_0_0_7"/>
<proteinExistence type="predicted"/>
<dbReference type="OrthoDB" id="9816564at2"/>
<organism evidence="1 2">
    <name type="scientific">Arcobacter nitrofigilis (strain ATCC 33309 / DSM 7299 / CCUG 15893 / LMG 7604 / NCTC 12251 / CI)</name>
    <name type="common">Campylobacter nitrofigilis</name>
    <dbReference type="NCBI Taxonomy" id="572480"/>
    <lineage>
        <taxon>Bacteria</taxon>
        <taxon>Pseudomonadati</taxon>
        <taxon>Campylobacterota</taxon>
        <taxon>Epsilonproteobacteria</taxon>
        <taxon>Campylobacterales</taxon>
        <taxon>Arcobacteraceae</taxon>
        <taxon>Arcobacter</taxon>
    </lineage>
</organism>